<gene>
    <name evidence="2" type="ORF">A0J61_00446</name>
</gene>
<dbReference type="Proteomes" id="UP000093000">
    <property type="component" value="Unassembled WGS sequence"/>
</dbReference>
<dbReference type="GO" id="GO:0031931">
    <property type="term" value="C:TORC1 complex"/>
    <property type="evidence" value="ECO:0007669"/>
    <property type="project" value="InterPro"/>
</dbReference>
<dbReference type="GO" id="GO:0031929">
    <property type="term" value="P:TOR signaling"/>
    <property type="evidence" value="ECO:0007669"/>
    <property type="project" value="InterPro"/>
</dbReference>
<dbReference type="EMBL" id="LUGH01000010">
    <property type="protein sequence ID" value="OBZ91471.1"/>
    <property type="molecule type" value="Genomic_DNA"/>
</dbReference>
<evidence type="ECO:0000256" key="1">
    <source>
        <dbReference type="SAM" id="MobiDB-lite"/>
    </source>
</evidence>
<dbReference type="InParanoid" id="A0A1C7NQS5"/>
<name>A0A1C7NQS5_9FUNG</name>
<dbReference type="AlphaFoldDB" id="A0A1C7NQS5"/>
<dbReference type="InterPro" id="IPR018857">
    <property type="entry name" value="TORC1_cplx_su_TCO89"/>
</dbReference>
<feature type="compositionally biased region" description="Low complexity" evidence="1">
    <location>
        <begin position="142"/>
        <end position="155"/>
    </location>
</feature>
<protein>
    <submittedName>
        <fullName evidence="2">Uncharacterized protein</fullName>
    </submittedName>
</protein>
<accession>A0A1C7NQS5</accession>
<sequence>MEPIKLLYTTSLPSTQLTMHTAHAQAIDHQDMSFVIEKKPATKTEMSRTQHKLMLQRQSFLADDRNYLEHPDNMRKLTRELDRVNREYRHLKQFQDPFVLSLKRVILQESICSSPPQLERRGSSSTFHDYLMHMKEERRHSSSSLQSHSKAFSHS</sequence>
<evidence type="ECO:0000313" key="2">
    <source>
        <dbReference type="EMBL" id="OBZ91471.1"/>
    </source>
</evidence>
<feature type="region of interest" description="Disordered" evidence="1">
    <location>
        <begin position="136"/>
        <end position="155"/>
    </location>
</feature>
<proteinExistence type="predicted"/>
<dbReference type="OrthoDB" id="5430106at2759"/>
<dbReference type="Pfam" id="PF10452">
    <property type="entry name" value="TCO89"/>
    <property type="match status" value="1"/>
</dbReference>
<keyword evidence="3" id="KW-1185">Reference proteome</keyword>
<evidence type="ECO:0000313" key="3">
    <source>
        <dbReference type="Proteomes" id="UP000093000"/>
    </source>
</evidence>
<reference evidence="2 3" key="1">
    <citation type="submission" date="2016-03" db="EMBL/GenBank/DDBJ databases">
        <title>Choanephora cucurbitarum.</title>
        <authorList>
            <person name="Min B."/>
            <person name="Park H."/>
            <person name="Park J.-H."/>
            <person name="Shin H.-D."/>
            <person name="Choi I.-G."/>
        </authorList>
    </citation>
    <scope>NUCLEOTIDE SEQUENCE [LARGE SCALE GENOMIC DNA]</scope>
    <source>
        <strain evidence="2 3">KUS-F28377</strain>
    </source>
</reference>
<organism evidence="2 3">
    <name type="scientific">Choanephora cucurbitarum</name>
    <dbReference type="NCBI Taxonomy" id="101091"/>
    <lineage>
        <taxon>Eukaryota</taxon>
        <taxon>Fungi</taxon>
        <taxon>Fungi incertae sedis</taxon>
        <taxon>Mucoromycota</taxon>
        <taxon>Mucoromycotina</taxon>
        <taxon>Mucoromycetes</taxon>
        <taxon>Mucorales</taxon>
        <taxon>Mucorineae</taxon>
        <taxon>Choanephoraceae</taxon>
        <taxon>Choanephoroideae</taxon>
        <taxon>Choanephora</taxon>
    </lineage>
</organism>
<comment type="caution">
    <text evidence="2">The sequence shown here is derived from an EMBL/GenBank/DDBJ whole genome shotgun (WGS) entry which is preliminary data.</text>
</comment>